<sequence length="172" mass="19615">MGKKKVSQALPKTFKKEKQLHSLMNVLRSKVYITDSSSFKQLVQELTGYQSRITDVPEEVENVPVMENIEMAAPSVSVTSLDSSLYTFESSEQAFQLEEINQESGPMQTADQDMSMFNHVPLSVSQGDTDWSAYQNIESWLFDADDHEPYSWYTGSILIEQETSLSDYELLY</sequence>
<organism evidence="1 2">
    <name type="scientific">Hibiscus sabdariffa</name>
    <name type="common">roselle</name>
    <dbReference type="NCBI Taxonomy" id="183260"/>
    <lineage>
        <taxon>Eukaryota</taxon>
        <taxon>Viridiplantae</taxon>
        <taxon>Streptophyta</taxon>
        <taxon>Embryophyta</taxon>
        <taxon>Tracheophyta</taxon>
        <taxon>Spermatophyta</taxon>
        <taxon>Magnoliopsida</taxon>
        <taxon>eudicotyledons</taxon>
        <taxon>Gunneridae</taxon>
        <taxon>Pentapetalae</taxon>
        <taxon>rosids</taxon>
        <taxon>malvids</taxon>
        <taxon>Malvales</taxon>
        <taxon>Malvaceae</taxon>
        <taxon>Malvoideae</taxon>
        <taxon>Hibiscus</taxon>
    </lineage>
</organism>
<evidence type="ECO:0000313" key="2">
    <source>
        <dbReference type="Proteomes" id="UP001396334"/>
    </source>
</evidence>
<name>A0ABR1Z9G4_9ROSI</name>
<evidence type="ECO:0000313" key="1">
    <source>
        <dbReference type="EMBL" id="KAK8476640.1"/>
    </source>
</evidence>
<dbReference type="EMBL" id="JBBPBN010002133">
    <property type="protein sequence ID" value="KAK8476640.1"/>
    <property type="molecule type" value="Genomic_DNA"/>
</dbReference>
<keyword evidence="2" id="KW-1185">Reference proteome</keyword>
<comment type="caution">
    <text evidence="1">The sequence shown here is derived from an EMBL/GenBank/DDBJ whole genome shotgun (WGS) entry which is preliminary data.</text>
</comment>
<dbReference type="Proteomes" id="UP001396334">
    <property type="component" value="Unassembled WGS sequence"/>
</dbReference>
<reference evidence="1 2" key="1">
    <citation type="journal article" date="2024" name="G3 (Bethesda)">
        <title>Genome assembly of Hibiscus sabdariffa L. provides insights into metabolisms of medicinal natural products.</title>
        <authorList>
            <person name="Kim T."/>
        </authorList>
    </citation>
    <scope>NUCLEOTIDE SEQUENCE [LARGE SCALE GENOMIC DNA]</scope>
    <source>
        <strain evidence="1">TK-2024</strain>
        <tissue evidence="1">Old leaves</tissue>
    </source>
</reference>
<gene>
    <name evidence="1" type="ORF">V6N11_046234</name>
</gene>
<dbReference type="Pfam" id="PF05678">
    <property type="entry name" value="VQ"/>
    <property type="match status" value="1"/>
</dbReference>
<proteinExistence type="predicted"/>
<dbReference type="InterPro" id="IPR008889">
    <property type="entry name" value="VQ"/>
</dbReference>
<protein>
    <submittedName>
        <fullName evidence="1">Uncharacterized protein</fullName>
    </submittedName>
</protein>
<accession>A0ABR1Z9G4</accession>